<accession>A0AAV9J8U3</accession>
<dbReference type="AlphaFoldDB" id="A0AAV9J8U3"/>
<keyword evidence="1" id="KW-0175">Coiled coil</keyword>
<keyword evidence="2" id="KW-1133">Transmembrane helix</keyword>
<keyword evidence="2" id="KW-0812">Transmembrane</keyword>
<dbReference type="CDD" id="cd09917">
    <property type="entry name" value="F-box_SF"/>
    <property type="match status" value="1"/>
</dbReference>
<keyword evidence="2" id="KW-0472">Membrane</keyword>
<keyword evidence="5" id="KW-1185">Reference proteome</keyword>
<proteinExistence type="predicted"/>
<evidence type="ECO:0000313" key="4">
    <source>
        <dbReference type="EMBL" id="KAK4540809.1"/>
    </source>
</evidence>
<dbReference type="InterPro" id="IPR036047">
    <property type="entry name" value="F-box-like_dom_sf"/>
</dbReference>
<dbReference type="SUPFAM" id="SSF81383">
    <property type="entry name" value="F-box domain"/>
    <property type="match status" value="1"/>
</dbReference>
<dbReference type="EMBL" id="JAVFHQ010000061">
    <property type="protein sequence ID" value="KAK4540809.1"/>
    <property type="molecule type" value="Genomic_DNA"/>
</dbReference>
<comment type="caution">
    <text evidence="4">The sequence shown here is derived from an EMBL/GenBank/DDBJ whole genome shotgun (WGS) entry which is preliminary data.</text>
</comment>
<reference evidence="4 5" key="1">
    <citation type="submission" date="2021-11" db="EMBL/GenBank/DDBJ databases">
        <title>Black yeast isolated from Biological Soil Crust.</title>
        <authorList>
            <person name="Kurbessoian T."/>
        </authorList>
    </citation>
    <scope>NUCLEOTIDE SEQUENCE [LARGE SCALE GENOMIC DNA]</scope>
    <source>
        <strain evidence="4 5">CCFEE 5522</strain>
    </source>
</reference>
<dbReference type="Proteomes" id="UP001324427">
    <property type="component" value="Unassembled WGS sequence"/>
</dbReference>
<evidence type="ECO:0000259" key="3">
    <source>
        <dbReference type="Pfam" id="PF00646"/>
    </source>
</evidence>
<dbReference type="InterPro" id="IPR001810">
    <property type="entry name" value="F-box_dom"/>
</dbReference>
<name>A0AAV9J8U3_9PEZI</name>
<evidence type="ECO:0000256" key="1">
    <source>
        <dbReference type="SAM" id="Coils"/>
    </source>
</evidence>
<feature type="coiled-coil region" evidence="1">
    <location>
        <begin position="81"/>
        <end position="108"/>
    </location>
</feature>
<feature type="domain" description="F-box" evidence="3">
    <location>
        <begin position="28"/>
        <end position="61"/>
    </location>
</feature>
<dbReference type="Pfam" id="PF00646">
    <property type="entry name" value="F-box"/>
    <property type="match status" value="1"/>
</dbReference>
<evidence type="ECO:0000313" key="5">
    <source>
        <dbReference type="Proteomes" id="UP001324427"/>
    </source>
</evidence>
<evidence type="ECO:0000256" key="2">
    <source>
        <dbReference type="SAM" id="Phobius"/>
    </source>
</evidence>
<feature type="transmembrane region" description="Helical" evidence="2">
    <location>
        <begin position="176"/>
        <end position="196"/>
    </location>
</feature>
<gene>
    <name evidence="4" type="ORF">LTR36_008886</name>
</gene>
<sequence length="258" mass="28836">MTNNITLKYRSATYSELTVMSLVFNKAELLERILSHVPPRALLAKASRVCKGFNHAVETSIILQRIVTDAPDWTGVERHVLGEASRVIRRLRRRIDGMEARILEATGSIYVPGPSEDGNADLEAAEKFILDQDPRVLNEFVIEPNVGTTLIFTKCAKVPKGLRVKFKAGIYKGMPAWVSIATLPEALISAFAIYVAKLHDKAQGYDRRDHDIHQTIMSSLRAGVLVLGMIACRSRSAETMIEIELPTLYQIKYVFVIL</sequence>
<protein>
    <recommendedName>
        <fullName evidence="3">F-box domain-containing protein</fullName>
    </recommendedName>
</protein>
<organism evidence="4 5">
    <name type="scientific">Oleoguttula mirabilis</name>
    <dbReference type="NCBI Taxonomy" id="1507867"/>
    <lineage>
        <taxon>Eukaryota</taxon>
        <taxon>Fungi</taxon>
        <taxon>Dikarya</taxon>
        <taxon>Ascomycota</taxon>
        <taxon>Pezizomycotina</taxon>
        <taxon>Dothideomycetes</taxon>
        <taxon>Dothideomycetidae</taxon>
        <taxon>Mycosphaerellales</taxon>
        <taxon>Teratosphaeriaceae</taxon>
        <taxon>Oleoguttula</taxon>
    </lineage>
</organism>